<dbReference type="PANTHER" id="PTHR24260">
    <property type="match status" value="1"/>
</dbReference>
<dbReference type="Gene3D" id="2.40.10.10">
    <property type="entry name" value="Trypsin-like serine proteases"/>
    <property type="match status" value="2"/>
</dbReference>
<keyword evidence="5" id="KW-1185">Reference proteome</keyword>
<proteinExistence type="inferred from homology"/>
<dbReference type="PANTHER" id="PTHR24260:SF136">
    <property type="entry name" value="GH08193P-RELATED"/>
    <property type="match status" value="1"/>
</dbReference>
<dbReference type="PROSITE" id="PS50240">
    <property type="entry name" value="TRYPSIN_DOM"/>
    <property type="match status" value="1"/>
</dbReference>
<feature type="signal peptide" evidence="2">
    <location>
        <begin position="1"/>
        <end position="23"/>
    </location>
</feature>
<dbReference type="EMBL" id="CVRI01000054">
    <property type="protein sequence ID" value="CRL00374.1"/>
    <property type="molecule type" value="Genomic_DNA"/>
</dbReference>
<dbReference type="SUPFAM" id="SSF50494">
    <property type="entry name" value="Trypsin-like serine proteases"/>
    <property type="match status" value="1"/>
</dbReference>
<dbReference type="Proteomes" id="UP000183832">
    <property type="component" value="Unassembled WGS sequence"/>
</dbReference>
<dbReference type="SMART" id="SM00020">
    <property type="entry name" value="Tryp_SPc"/>
    <property type="match status" value="1"/>
</dbReference>
<protein>
    <submittedName>
        <fullName evidence="4">CLUMA_CG013642, isoform A</fullName>
    </submittedName>
</protein>
<sequence length="371" mass="41606">MCGKLALTLSLLLFISFFAFCACDVDITSQPEKVSSTKRMRFTRRSTTPTTSVATSTITVDDEKTSLSSDDTLSSVAENLIKSTDERNSNETLESIESSIVTASPPAPSIYVEISTKKSLRVRNCGERIGDDIPFIAILVHTNPHEGNTTRKRRTLSKGVLISERFVLATVSSIYHSEPFWIVSSVRLGDFVTWNKYANRDKSVSIEIDVDEIFMHKKKDLGLIKLKEVVTFTDIIRPACLPLSDNYNFKELHSHLCKRSQHNKAPADVSLEFAAPLSSFDCRQFFSRKHIAISKQEFCVWDETGDDCAGDIGNALFTTHNGRLFLVGLRSYAETNDDYVDPDEYPGVYVKVGAFLDWISSIYAFEDKIKS</sequence>
<dbReference type="InterPro" id="IPR001254">
    <property type="entry name" value="Trypsin_dom"/>
</dbReference>
<name>A0A1J1IMQ5_9DIPT</name>
<reference evidence="4 5" key="1">
    <citation type="submission" date="2015-04" db="EMBL/GenBank/DDBJ databases">
        <authorList>
            <person name="Syromyatnikov M.Y."/>
            <person name="Popov V.N."/>
        </authorList>
    </citation>
    <scope>NUCLEOTIDE SEQUENCE [LARGE SCALE GENOMIC DNA]</scope>
</reference>
<dbReference type="InterPro" id="IPR009003">
    <property type="entry name" value="Peptidase_S1_PA"/>
</dbReference>
<evidence type="ECO:0000256" key="1">
    <source>
        <dbReference type="ARBA" id="ARBA00024195"/>
    </source>
</evidence>
<dbReference type="Pfam" id="PF00089">
    <property type="entry name" value="Trypsin"/>
    <property type="match status" value="1"/>
</dbReference>
<gene>
    <name evidence="4" type="ORF">CLUMA_CG013642</name>
</gene>
<evidence type="ECO:0000259" key="3">
    <source>
        <dbReference type="PROSITE" id="PS50240"/>
    </source>
</evidence>
<dbReference type="InterPro" id="IPR043504">
    <property type="entry name" value="Peptidase_S1_PA_chymotrypsin"/>
</dbReference>
<evidence type="ECO:0000313" key="4">
    <source>
        <dbReference type="EMBL" id="CRL00374.1"/>
    </source>
</evidence>
<dbReference type="STRING" id="568069.A0A1J1IMQ5"/>
<evidence type="ECO:0000256" key="2">
    <source>
        <dbReference type="SAM" id="SignalP"/>
    </source>
</evidence>
<organism evidence="4 5">
    <name type="scientific">Clunio marinus</name>
    <dbReference type="NCBI Taxonomy" id="568069"/>
    <lineage>
        <taxon>Eukaryota</taxon>
        <taxon>Metazoa</taxon>
        <taxon>Ecdysozoa</taxon>
        <taxon>Arthropoda</taxon>
        <taxon>Hexapoda</taxon>
        <taxon>Insecta</taxon>
        <taxon>Pterygota</taxon>
        <taxon>Neoptera</taxon>
        <taxon>Endopterygota</taxon>
        <taxon>Diptera</taxon>
        <taxon>Nematocera</taxon>
        <taxon>Chironomoidea</taxon>
        <taxon>Chironomidae</taxon>
        <taxon>Clunio</taxon>
    </lineage>
</organism>
<dbReference type="GO" id="GO:0004252">
    <property type="term" value="F:serine-type endopeptidase activity"/>
    <property type="evidence" value="ECO:0007669"/>
    <property type="project" value="InterPro"/>
</dbReference>
<keyword evidence="2" id="KW-0732">Signal</keyword>
<evidence type="ECO:0000313" key="5">
    <source>
        <dbReference type="Proteomes" id="UP000183832"/>
    </source>
</evidence>
<dbReference type="PROSITE" id="PS51257">
    <property type="entry name" value="PROKAR_LIPOPROTEIN"/>
    <property type="match status" value="1"/>
</dbReference>
<accession>A0A1J1IMQ5</accession>
<feature type="domain" description="Peptidase S1" evidence="3">
    <location>
        <begin position="100"/>
        <end position="364"/>
    </location>
</feature>
<dbReference type="OrthoDB" id="7778592at2759"/>
<comment type="similarity">
    <text evidence="1">Belongs to the peptidase S1 family. CLIP subfamily.</text>
</comment>
<dbReference type="GO" id="GO:0006508">
    <property type="term" value="P:proteolysis"/>
    <property type="evidence" value="ECO:0007669"/>
    <property type="project" value="InterPro"/>
</dbReference>
<dbReference type="InterPro" id="IPR051333">
    <property type="entry name" value="CLIP_Serine_Protease"/>
</dbReference>
<dbReference type="AlphaFoldDB" id="A0A1J1IMQ5"/>
<feature type="chain" id="PRO_5012227344" evidence="2">
    <location>
        <begin position="24"/>
        <end position="371"/>
    </location>
</feature>